<organism evidence="2 3">
    <name type="scientific">Pseudonocardia alaniniphila</name>
    <dbReference type="NCBI Taxonomy" id="75291"/>
    <lineage>
        <taxon>Bacteria</taxon>
        <taxon>Bacillati</taxon>
        <taxon>Actinomycetota</taxon>
        <taxon>Actinomycetes</taxon>
        <taxon>Pseudonocardiales</taxon>
        <taxon>Pseudonocardiaceae</taxon>
        <taxon>Pseudonocardia</taxon>
    </lineage>
</organism>
<feature type="domain" description="Bacterial bifunctional deaminase-reductase C-terminal" evidence="1">
    <location>
        <begin position="2"/>
        <end position="173"/>
    </location>
</feature>
<name>A0ABS9T6H9_9PSEU</name>
<reference evidence="2 3" key="1">
    <citation type="submission" date="2022-03" db="EMBL/GenBank/DDBJ databases">
        <title>Pseudonocardia alaer sp. nov., a novel actinomycete isolated from reed forest soil.</title>
        <authorList>
            <person name="Wang L."/>
        </authorList>
    </citation>
    <scope>NUCLEOTIDE SEQUENCE [LARGE SCALE GENOMIC DNA]</scope>
    <source>
        <strain evidence="2 3">Y-16303</strain>
    </source>
</reference>
<dbReference type="Pfam" id="PF01872">
    <property type="entry name" value="RibD_C"/>
    <property type="match status" value="1"/>
</dbReference>
<dbReference type="EMBL" id="JAKXMK010000001">
    <property type="protein sequence ID" value="MCH6164133.1"/>
    <property type="molecule type" value="Genomic_DNA"/>
</dbReference>
<dbReference type="InterPro" id="IPR002734">
    <property type="entry name" value="RibDG_C"/>
</dbReference>
<dbReference type="RefSeq" id="WP_241034168.1">
    <property type="nucleotide sequence ID" value="NZ_BAAAJF010000034.1"/>
</dbReference>
<evidence type="ECO:0000313" key="2">
    <source>
        <dbReference type="EMBL" id="MCH6164133.1"/>
    </source>
</evidence>
<dbReference type="SUPFAM" id="SSF53597">
    <property type="entry name" value="Dihydrofolate reductase-like"/>
    <property type="match status" value="1"/>
</dbReference>
<keyword evidence="3" id="KW-1185">Reference proteome</keyword>
<dbReference type="PANTHER" id="PTHR38011">
    <property type="entry name" value="DIHYDROFOLATE REDUCTASE FAMILY PROTEIN (AFU_ORTHOLOGUE AFUA_8G06820)"/>
    <property type="match status" value="1"/>
</dbReference>
<evidence type="ECO:0000313" key="3">
    <source>
        <dbReference type="Proteomes" id="UP001299970"/>
    </source>
</evidence>
<sequence>MRKIIASTHTTLDGYIDNPHLWSMQYMNDEAQAYAMELTLGADALLLGRVTYEGMAQAWPAMGGNPFADHVNSIAKYAVSSTLDPSALTAWDNSTLIPGDDLVAEVTKLKEQPGKNILIWGCGRLTDALMEHGLLDEYRLWVSPVIRGEGQRLFRDGIAATLELAGSTQFRSGGVVLAYRPVNANAEPVAAG</sequence>
<accession>A0ABS9T6H9</accession>
<gene>
    <name evidence="2" type="ORF">MMF94_00435</name>
</gene>
<proteinExistence type="predicted"/>
<dbReference type="InterPro" id="IPR050765">
    <property type="entry name" value="Riboflavin_Biosynth_HTPR"/>
</dbReference>
<evidence type="ECO:0000259" key="1">
    <source>
        <dbReference type="Pfam" id="PF01872"/>
    </source>
</evidence>
<protein>
    <submittedName>
        <fullName evidence="2">Dihydrofolate reductase family protein</fullName>
    </submittedName>
</protein>
<dbReference type="Proteomes" id="UP001299970">
    <property type="component" value="Unassembled WGS sequence"/>
</dbReference>
<dbReference type="PANTHER" id="PTHR38011:SF11">
    <property type="entry name" value="2,5-DIAMINO-6-RIBOSYLAMINO-4(3H)-PYRIMIDINONE 5'-PHOSPHATE REDUCTASE"/>
    <property type="match status" value="1"/>
</dbReference>
<dbReference type="InterPro" id="IPR024072">
    <property type="entry name" value="DHFR-like_dom_sf"/>
</dbReference>
<comment type="caution">
    <text evidence="2">The sequence shown here is derived from an EMBL/GenBank/DDBJ whole genome shotgun (WGS) entry which is preliminary data.</text>
</comment>
<dbReference type="Gene3D" id="3.40.430.10">
    <property type="entry name" value="Dihydrofolate Reductase, subunit A"/>
    <property type="match status" value="1"/>
</dbReference>